<gene>
    <name evidence="1" type="ORF">NC00_03090</name>
</gene>
<dbReference type="Proteomes" id="UP000029879">
    <property type="component" value="Unassembled WGS sequence"/>
</dbReference>
<proteinExistence type="predicted"/>
<organism evidence="1 2">
    <name type="scientific">Xanthomonas cannabis pv. phaseoli</name>
    <dbReference type="NCBI Taxonomy" id="1885902"/>
    <lineage>
        <taxon>Bacteria</taxon>
        <taxon>Pseudomonadati</taxon>
        <taxon>Pseudomonadota</taxon>
        <taxon>Gammaproteobacteria</taxon>
        <taxon>Lysobacterales</taxon>
        <taxon>Lysobacteraceae</taxon>
        <taxon>Xanthomonas</taxon>
    </lineage>
</organism>
<dbReference type="AlphaFoldDB" id="A0AB34PDJ1"/>
<dbReference type="EMBL" id="JRQI01000007">
    <property type="protein sequence ID" value="KGK59381.1"/>
    <property type="molecule type" value="Genomic_DNA"/>
</dbReference>
<comment type="caution">
    <text evidence="1">The sequence shown here is derived from an EMBL/GenBank/DDBJ whole genome shotgun (WGS) entry which is preliminary data.</text>
</comment>
<accession>A0AB34PDJ1</accession>
<reference evidence="1 2" key="1">
    <citation type="submission" date="2014-10" db="EMBL/GenBank/DDBJ databases">
        <title>Genome sequence of a Xanthomonas strain that is pathogenic on beans.</title>
        <authorList>
            <person name="Aritua V."/>
            <person name="Sapp M."/>
            <person name="Harrison J."/>
            <person name="Smith J."/>
            <person name="Studholme D."/>
        </authorList>
    </citation>
    <scope>NUCLEOTIDE SEQUENCE [LARGE SCALE GENOMIC DNA]</scope>
    <source>
        <strain evidence="1 2">Nyagatare</strain>
    </source>
</reference>
<evidence type="ECO:0000313" key="1">
    <source>
        <dbReference type="EMBL" id="KGK59381.1"/>
    </source>
</evidence>
<name>A0AB34PDJ1_9XANT</name>
<sequence>MPKTLYPHFCITPLNLFPMCDACQELKHTKTGGEAEPRFFLHPYFDVFVANQVLELLIAAPFDTPTFRLGTHPGLTAAQTALVMSHVRELDIEKRFAYYFTGQYLRLLRQARHLRDSGQDVRAVLTGFRDAIAPDGMNVWDHVFYAATVTNAALIDYLAGGPLPSFR</sequence>
<evidence type="ECO:0000313" key="2">
    <source>
        <dbReference type="Proteomes" id="UP000029879"/>
    </source>
</evidence>
<protein>
    <submittedName>
        <fullName evidence="1">Uncharacterized protein</fullName>
    </submittedName>
</protein>